<keyword evidence="3" id="KW-1185">Reference proteome</keyword>
<protein>
    <submittedName>
        <fullName evidence="2">Cyclase</fullName>
    </submittedName>
</protein>
<feature type="signal peptide" evidence="1">
    <location>
        <begin position="1"/>
        <end position="38"/>
    </location>
</feature>
<accession>A0ABN1Q8N6</accession>
<evidence type="ECO:0000313" key="3">
    <source>
        <dbReference type="Proteomes" id="UP001500542"/>
    </source>
</evidence>
<keyword evidence="1" id="KW-0732">Signal</keyword>
<dbReference type="EMBL" id="BAAAHK010000007">
    <property type="protein sequence ID" value="GAA0939158.1"/>
    <property type="molecule type" value="Genomic_DNA"/>
</dbReference>
<name>A0ABN1Q8N6_9ACTN</name>
<evidence type="ECO:0000256" key="1">
    <source>
        <dbReference type="SAM" id="SignalP"/>
    </source>
</evidence>
<dbReference type="Proteomes" id="UP001500542">
    <property type="component" value="Unassembled WGS sequence"/>
</dbReference>
<gene>
    <name evidence="2" type="ORF">GCM10009554_28660</name>
</gene>
<proteinExistence type="predicted"/>
<feature type="chain" id="PRO_5045471266" evidence="1">
    <location>
        <begin position="39"/>
        <end position="239"/>
    </location>
</feature>
<evidence type="ECO:0000313" key="2">
    <source>
        <dbReference type="EMBL" id="GAA0939158.1"/>
    </source>
</evidence>
<organism evidence="2 3">
    <name type="scientific">Kribbella koreensis</name>
    <dbReference type="NCBI Taxonomy" id="57909"/>
    <lineage>
        <taxon>Bacteria</taxon>
        <taxon>Bacillati</taxon>
        <taxon>Actinomycetota</taxon>
        <taxon>Actinomycetes</taxon>
        <taxon>Propionibacteriales</taxon>
        <taxon>Kribbellaceae</taxon>
        <taxon>Kribbella</taxon>
    </lineage>
</organism>
<comment type="caution">
    <text evidence="2">The sequence shown here is derived from an EMBL/GenBank/DDBJ whole genome shotgun (WGS) entry which is preliminary data.</text>
</comment>
<dbReference type="RefSeq" id="WP_343968922.1">
    <property type="nucleotide sequence ID" value="NZ_BAAAHK010000007.1"/>
</dbReference>
<sequence>MTTQRIETRLRKSSTSALTAVVALTGLALLTAGTPAAAASPSPRVQPAAAQLVAAQSAAAPTASYACRADTKFGKHTFSLKQGVNAKAPATVKAGSGFTIAVELKPGSLPAEVRGFKLKEVRDLTLRIPVPNNTWFISGRLIGGSGLGSTPTLEHSGRVITIRLGGPVPGGSAYQLPILSVRLKAGASGRVVKTSLKGTSFDDPGLTLTAAIKWKFITIKSPVACYPDTNPTLSRTQIR</sequence>
<reference evidence="2 3" key="1">
    <citation type="journal article" date="2019" name="Int. J. Syst. Evol. Microbiol.">
        <title>The Global Catalogue of Microorganisms (GCM) 10K type strain sequencing project: providing services to taxonomists for standard genome sequencing and annotation.</title>
        <authorList>
            <consortium name="The Broad Institute Genomics Platform"/>
            <consortium name="The Broad Institute Genome Sequencing Center for Infectious Disease"/>
            <person name="Wu L."/>
            <person name="Ma J."/>
        </authorList>
    </citation>
    <scope>NUCLEOTIDE SEQUENCE [LARGE SCALE GENOMIC DNA]</scope>
    <source>
        <strain evidence="2 3">JCM 10977</strain>
    </source>
</reference>